<organism evidence="1 2">
    <name type="scientific">Clostridium bovifaecis</name>
    <dbReference type="NCBI Taxonomy" id="2184719"/>
    <lineage>
        <taxon>Bacteria</taxon>
        <taxon>Bacillati</taxon>
        <taxon>Bacillota</taxon>
        <taxon>Clostridia</taxon>
        <taxon>Eubacteriales</taxon>
        <taxon>Clostridiaceae</taxon>
        <taxon>Clostridium</taxon>
    </lineage>
</organism>
<sequence>MKRQIMIEIRVKSILGMVALIGGYKEQIIRIKANSSISDLLDKLIAMYGENLRDKLFEDAEKTRNGIAMFLNGRNIFALEGFNTKLNQGDEFLIFPPVGGG</sequence>
<evidence type="ECO:0000313" key="2">
    <source>
        <dbReference type="Proteomes" id="UP000422764"/>
    </source>
</evidence>
<reference evidence="1 2" key="1">
    <citation type="submission" date="2019-12" db="EMBL/GenBank/DDBJ databases">
        <title>Genome sequenceing of Clostridium bovifaecis.</title>
        <authorList>
            <person name="Yao Y."/>
        </authorList>
    </citation>
    <scope>NUCLEOTIDE SEQUENCE [LARGE SCALE GENOMIC DNA]</scope>
    <source>
        <strain evidence="1 2">BXX</strain>
    </source>
</reference>
<proteinExistence type="predicted"/>
<dbReference type="InterPro" id="IPR012675">
    <property type="entry name" value="Beta-grasp_dom_sf"/>
</dbReference>
<evidence type="ECO:0000313" key="1">
    <source>
        <dbReference type="EMBL" id="QGU94776.1"/>
    </source>
</evidence>
<dbReference type="InterPro" id="IPR010038">
    <property type="entry name" value="MoaD_arc-typ"/>
</dbReference>
<protein>
    <submittedName>
        <fullName evidence="1">MoaD family protein</fullName>
    </submittedName>
</protein>
<dbReference type="InterPro" id="IPR016155">
    <property type="entry name" value="Mopterin_synth/thiamin_S_b"/>
</dbReference>
<dbReference type="Proteomes" id="UP000422764">
    <property type="component" value="Chromosome"/>
</dbReference>
<dbReference type="NCBIfam" id="TIGR01687">
    <property type="entry name" value="moaD_arch"/>
    <property type="match status" value="1"/>
</dbReference>
<dbReference type="Gene3D" id="3.10.20.30">
    <property type="match status" value="1"/>
</dbReference>
<name>A0A6I6EV35_9CLOT</name>
<keyword evidence="2" id="KW-1185">Reference proteome</keyword>
<gene>
    <name evidence="1" type="ORF">GOM49_06405</name>
</gene>
<dbReference type="PANTHER" id="PTHR38031">
    <property type="entry name" value="SULFUR CARRIER PROTEIN SLR0821-RELATED"/>
    <property type="match status" value="1"/>
</dbReference>
<dbReference type="AlphaFoldDB" id="A0A6I6EV35"/>
<dbReference type="InterPro" id="IPR003749">
    <property type="entry name" value="ThiS/MoaD-like"/>
</dbReference>
<dbReference type="InterPro" id="IPR052045">
    <property type="entry name" value="Sulfur_Carrier/Prot_Modifier"/>
</dbReference>
<dbReference type="EMBL" id="CP046522">
    <property type="protein sequence ID" value="QGU94776.1"/>
    <property type="molecule type" value="Genomic_DNA"/>
</dbReference>
<dbReference type="SUPFAM" id="SSF54285">
    <property type="entry name" value="MoaD/ThiS"/>
    <property type="match status" value="1"/>
</dbReference>
<accession>A0A6I6EV35</accession>
<dbReference type="Pfam" id="PF02597">
    <property type="entry name" value="ThiS"/>
    <property type="match status" value="1"/>
</dbReference>
<dbReference type="PANTHER" id="PTHR38031:SF1">
    <property type="entry name" value="SULFUR CARRIER PROTEIN CYSO"/>
    <property type="match status" value="1"/>
</dbReference>